<feature type="region of interest" description="Disordered" evidence="2">
    <location>
        <begin position="248"/>
        <end position="316"/>
    </location>
</feature>
<feature type="compositionally biased region" description="Polar residues" evidence="2">
    <location>
        <begin position="734"/>
        <end position="758"/>
    </location>
</feature>
<name>A0AA38S4X8_9PEZI</name>
<evidence type="ECO:0000259" key="3">
    <source>
        <dbReference type="Pfam" id="PF07653"/>
    </source>
</evidence>
<dbReference type="EMBL" id="JANBVN010000029">
    <property type="protein sequence ID" value="KAJ9160923.1"/>
    <property type="molecule type" value="Genomic_DNA"/>
</dbReference>
<dbReference type="InterPro" id="IPR001452">
    <property type="entry name" value="SH3_domain"/>
</dbReference>
<feature type="region of interest" description="Disordered" evidence="2">
    <location>
        <begin position="199"/>
        <end position="233"/>
    </location>
</feature>
<gene>
    <name evidence="4" type="ORF">NKR19_g2774</name>
</gene>
<feature type="domain" description="SH3" evidence="3">
    <location>
        <begin position="650"/>
        <end position="694"/>
    </location>
</feature>
<dbReference type="InterPro" id="IPR036028">
    <property type="entry name" value="SH3-like_dom_sf"/>
</dbReference>
<dbReference type="Gene3D" id="2.30.30.40">
    <property type="entry name" value="SH3 Domains"/>
    <property type="match status" value="1"/>
</dbReference>
<dbReference type="Pfam" id="PF07653">
    <property type="entry name" value="SH3_2"/>
    <property type="match status" value="1"/>
</dbReference>
<keyword evidence="5" id="KW-1185">Reference proteome</keyword>
<evidence type="ECO:0000313" key="4">
    <source>
        <dbReference type="EMBL" id="KAJ9160923.1"/>
    </source>
</evidence>
<comment type="caution">
    <text evidence="4">The sequence shown here is derived from an EMBL/GenBank/DDBJ whole genome shotgun (WGS) entry which is preliminary data.</text>
</comment>
<organism evidence="4 5">
    <name type="scientific">Coniochaeta hoffmannii</name>
    <dbReference type="NCBI Taxonomy" id="91930"/>
    <lineage>
        <taxon>Eukaryota</taxon>
        <taxon>Fungi</taxon>
        <taxon>Dikarya</taxon>
        <taxon>Ascomycota</taxon>
        <taxon>Pezizomycotina</taxon>
        <taxon>Sordariomycetes</taxon>
        <taxon>Sordariomycetidae</taxon>
        <taxon>Coniochaetales</taxon>
        <taxon>Coniochaetaceae</taxon>
        <taxon>Coniochaeta</taxon>
    </lineage>
</organism>
<dbReference type="AlphaFoldDB" id="A0AA38S4X8"/>
<dbReference type="Proteomes" id="UP001174691">
    <property type="component" value="Unassembled WGS sequence"/>
</dbReference>
<keyword evidence="1" id="KW-0728">SH3 domain</keyword>
<dbReference type="SUPFAM" id="SSF50044">
    <property type="entry name" value="SH3-domain"/>
    <property type="match status" value="1"/>
</dbReference>
<feature type="region of interest" description="Disordered" evidence="2">
    <location>
        <begin position="154"/>
        <end position="187"/>
    </location>
</feature>
<evidence type="ECO:0000256" key="1">
    <source>
        <dbReference type="ARBA" id="ARBA00022443"/>
    </source>
</evidence>
<accession>A0AA38S4X8</accession>
<evidence type="ECO:0000256" key="2">
    <source>
        <dbReference type="SAM" id="MobiDB-lite"/>
    </source>
</evidence>
<reference evidence="4" key="1">
    <citation type="submission" date="2022-07" db="EMBL/GenBank/DDBJ databases">
        <title>Fungi with potential for degradation of polypropylene.</title>
        <authorList>
            <person name="Gostincar C."/>
        </authorList>
    </citation>
    <scope>NUCLEOTIDE SEQUENCE</scope>
    <source>
        <strain evidence="4">EXF-13287</strain>
    </source>
</reference>
<feature type="compositionally biased region" description="Basic and acidic residues" evidence="2">
    <location>
        <begin position="212"/>
        <end position="221"/>
    </location>
</feature>
<evidence type="ECO:0000313" key="5">
    <source>
        <dbReference type="Proteomes" id="UP001174691"/>
    </source>
</evidence>
<sequence>MDDDVQNLVLAPFQEIVEKGKSAVTNATAAGLTKSDDMFRSAQSLVRDGERALGKLEPLCRKQWEEYTANFVVALKENDEIADFRTQLNDLLWDFDSFIEVDEFDAAEYSKLRALSSKAAKRIYEILMRLKLEHPPIAFGSFDSAGISRATSAASHTYVSDTPQLPTETPQTIDEETPQPQGSIGDTSSVSLMAAQAGPDLGYEGANPEPARGQRDVDSPEKQGPPAPESPVIPHQLFAKSVRPEDIPAAPLENPWQPNARPPVTVVEDQTDLAPPPDRRRRVSSEDSERPFTPPFVVSNAFGEPNGPQPRPRRLDDGVAALSGDPAGLIVAQNAEEQPGLEPVIRGNGSAPGSDGGPPVVLREPNCAITVDSSFYQLKGFCDGAKDIIRGGVGVKKVRKVGIGAANYVAKCTNRSCMFELEWRSLEADVNKSEEANYRNSGIGFRLRFISKSHLAASHIDDHKYGCLFCVQLGRTPEESDATVFPNQKALFAHLARHPRPLPPVPGLTVIESPDIPPHFRDNYDLHLPNPPARSLMAGLARELSGMPTAVAAEPFRRTQLSAPRAAPEGANVAALQFFAGQRIVGVEFPARFGGEWALGWADNVRGAFPAECVRLEAPPDREVRRTGGSTALRAVARWRRHPKDREVKEGGWLRFEKGEVITNISFPYAEHWCWYGSNSKGKYGIFPQSHMEPNTLSETPKGDGASVTSHESKSGASKMLAQLSSIRRRETRALSSTGSHSSADTATQMSPRPSVFS</sequence>
<protein>
    <submittedName>
        <fullName evidence="4">SH3 domain-containing protein</fullName>
    </submittedName>
</protein>
<proteinExistence type="predicted"/>
<feature type="region of interest" description="Disordered" evidence="2">
    <location>
        <begin position="694"/>
        <end position="758"/>
    </location>
</feature>